<dbReference type="Pfam" id="PF13028">
    <property type="entry name" value="DUF3889"/>
    <property type="match status" value="1"/>
</dbReference>
<feature type="chain" id="PRO_5003670288" evidence="1">
    <location>
        <begin position="27"/>
        <end position="113"/>
    </location>
</feature>
<dbReference type="STRING" id="796606.BMMGA3_03795"/>
<organism evidence="2 3">
    <name type="scientific">Bacillus methanolicus (strain MGA3 / ATCC 53907)</name>
    <dbReference type="NCBI Taxonomy" id="796606"/>
    <lineage>
        <taxon>Bacteria</taxon>
        <taxon>Bacillati</taxon>
        <taxon>Bacillota</taxon>
        <taxon>Bacilli</taxon>
        <taxon>Bacillales</taxon>
        <taxon>Bacillaceae</taxon>
        <taxon>Bacillus</taxon>
    </lineage>
</organism>
<dbReference type="KEGG" id="bmet:BMMGA3_03795"/>
<dbReference type="Proteomes" id="UP000027602">
    <property type="component" value="Chromosome"/>
</dbReference>
<evidence type="ECO:0000313" key="2">
    <source>
        <dbReference type="EMBL" id="AIE59199.1"/>
    </source>
</evidence>
<dbReference type="eggNOG" id="ENOG50323X4">
    <property type="taxonomic scope" value="Bacteria"/>
</dbReference>
<dbReference type="Gene3D" id="3.10.450.390">
    <property type="entry name" value="Protein of unknown function DUF3889"/>
    <property type="match status" value="1"/>
</dbReference>
<keyword evidence="1" id="KW-0732">Signal</keyword>
<dbReference type="RefSeq" id="WP_004433285.1">
    <property type="nucleotide sequence ID" value="NZ_ADWW01000002.1"/>
</dbReference>
<dbReference type="OrthoDB" id="2872776at2"/>
<reference evidence="2 3" key="1">
    <citation type="journal article" date="2015" name="BMC Genomics">
        <title>Transcriptome analysis of thermophilic methylotrophic Bacillus methanolicus MGA3 using RNA-sequencing provides detailed insights into its previously uncharted transcriptional landscape.</title>
        <authorList>
            <person name="Irla M."/>
            <person name="Neshat A."/>
            <person name="Brautaset T."/>
            <person name="Ruckert C."/>
            <person name="Kalinowski J."/>
            <person name="Wendisch V.F."/>
        </authorList>
    </citation>
    <scope>NUCLEOTIDE SEQUENCE [LARGE SCALE GENOMIC DNA]</scope>
    <source>
        <strain evidence="3">MGA3 / ATCC 53907</strain>
    </source>
</reference>
<gene>
    <name evidence="2" type="ORF">BMMGA3_03795</name>
</gene>
<dbReference type="HOGENOM" id="CLU_2217733_0_0_9"/>
<dbReference type="EMBL" id="CP007739">
    <property type="protein sequence ID" value="AIE59199.1"/>
    <property type="molecule type" value="Genomic_DNA"/>
</dbReference>
<evidence type="ECO:0000313" key="3">
    <source>
        <dbReference type="Proteomes" id="UP000027602"/>
    </source>
</evidence>
<sequence length="113" mass="12978">MKKKMFLTCMSLTILFGAFLPYKAKAQQPDYEKYGRIAIAVIKEDFPGDEVKEYIYLGRKKISETDVVDSFEFQVTEKGKPATLVVNIFHNIKENKLLSLTVEKKPQAQDQGR</sequence>
<proteinExistence type="predicted"/>
<protein>
    <submittedName>
        <fullName evidence="2">Putative secreted protein</fullName>
    </submittedName>
</protein>
<name>I3E797_BACMM</name>
<evidence type="ECO:0000256" key="1">
    <source>
        <dbReference type="SAM" id="SignalP"/>
    </source>
</evidence>
<dbReference type="InterPro" id="IPR024987">
    <property type="entry name" value="DUF3889"/>
</dbReference>
<accession>I3E797</accession>
<keyword evidence="3" id="KW-1185">Reference proteome</keyword>
<dbReference type="AlphaFoldDB" id="I3E797"/>
<feature type="signal peptide" evidence="1">
    <location>
        <begin position="1"/>
        <end position="26"/>
    </location>
</feature>